<reference evidence="1" key="1">
    <citation type="journal article" date="2013" name="J. Plant Res.">
        <title>Effect of fungi and light on seed germination of three Opuntia species from semiarid lands of central Mexico.</title>
        <authorList>
            <person name="Delgado-Sanchez P."/>
            <person name="Jimenez-Bremont J.F."/>
            <person name="Guerrero-Gonzalez Mde L."/>
            <person name="Flores J."/>
        </authorList>
    </citation>
    <scope>NUCLEOTIDE SEQUENCE</scope>
    <source>
        <tissue evidence="1">Cladode</tissue>
    </source>
</reference>
<organism evidence="1">
    <name type="scientific">Opuntia streptacantha</name>
    <name type="common">Prickly pear cactus</name>
    <name type="synonym">Opuntia cardona</name>
    <dbReference type="NCBI Taxonomy" id="393608"/>
    <lineage>
        <taxon>Eukaryota</taxon>
        <taxon>Viridiplantae</taxon>
        <taxon>Streptophyta</taxon>
        <taxon>Embryophyta</taxon>
        <taxon>Tracheophyta</taxon>
        <taxon>Spermatophyta</taxon>
        <taxon>Magnoliopsida</taxon>
        <taxon>eudicotyledons</taxon>
        <taxon>Gunneridae</taxon>
        <taxon>Pentapetalae</taxon>
        <taxon>Caryophyllales</taxon>
        <taxon>Cactineae</taxon>
        <taxon>Cactaceae</taxon>
        <taxon>Opuntioideae</taxon>
        <taxon>Opuntia</taxon>
    </lineage>
</organism>
<protein>
    <submittedName>
        <fullName evidence="1">Uncharacterized protein</fullName>
    </submittedName>
</protein>
<dbReference type="EMBL" id="GISG01060030">
    <property type="protein sequence ID" value="MBA4627065.1"/>
    <property type="molecule type" value="Transcribed_RNA"/>
</dbReference>
<proteinExistence type="predicted"/>
<evidence type="ECO:0000313" key="1">
    <source>
        <dbReference type="EMBL" id="MBA4627065.1"/>
    </source>
</evidence>
<dbReference type="AlphaFoldDB" id="A0A7C9CZ54"/>
<reference evidence="1" key="2">
    <citation type="submission" date="2020-07" db="EMBL/GenBank/DDBJ databases">
        <authorList>
            <person name="Vera ALvarez R."/>
            <person name="Arias-Moreno D.M."/>
            <person name="Jimenez-Jacinto V."/>
            <person name="Jimenez-Bremont J.F."/>
            <person name="Swaminathan K."/>
            <person name="Moose S.P."/>
            <person name="Guerrero-Gonzalez M.L."/>
            <person name="Marino-Ramirez L."/>
            <person name="Landsman D."/>
            <person name="Rodriguez-Kessler M."/>
            <person name="Delgado-Sanchez P."/>
        </authorList>
    </citation>
    <scope>NUCLEOTIDE SEQUENCE</scope>
    <source>
        <tissue evidence="1">Cladode</tissue>
    </source>
</reference>
<name>A0A7C9CZ54_OPUST</name>
<accession>A0A7C9CZ54</accession>
<sequence length="108" mass="12190">MLHELLRTISGIQNSQLGEDTHVRPLQSQTTFHEGNQLIKASPVLIIFANLFQVIHLYDYIETTYLGQSKFLSINTSKADFLPCFCTVSLAGRINSTLELFQLNKCNS</sequence>